<evidence type="ECO:0000313" key="1">
    <source>
        <dbReference type="EMBL" id="KAL3698866.1"/>
    </source>
</evidence>
<keyword evidence="2" id="KW-1185">Reference proteome</keyword>
<name>A0ABD3I6C7_9MARC</name>
<gene>
    <name evidence="1" type="ORF">R1sor_012942</name>
</gene>
<dbReference type="EMBL" id="JBJQOH010000002">
    <property type="protein sequence ID" value="KAL3698866.1"/>
    <property type="molecule type" value="Genomic_DNA"/>
</dbReference>
<evidence type="ECO:0000313" key="2">
    <source>
        <dbReference type="Proteomes" id="UP001633002"/>
    </source>
</evidence>
<accession>A0ABD3I6C7</accession>
<dbReference type="Proteomes" id="UP001633002">
    <property type="component" value="Unassembled WGS sequence"/>
</dbReference>
<proteinExistence type="predicted"/>
<protein>
    <submittedName>
        <fullName evidence="1">Uncharacterized protein</fullName>
    </submittedName>
</protein>
<organism evidence="1 2">
    <name type="scientific">Riccia sorocarpa</name>
    <dbReference type="NCBI Taxonomy" id="122646"/>
    <lineage>
        <taxon>Eukaryota</taxon>
        <taxon>Viridiplantae</taxon>
        <taxon>Streptophyta</taxon>
        <taxon>Embryophyta</taxon>
        <taxon>Marchantiophyta</taxon>
        <taxon>Marchantiopsida</taxon>
        <taxon>Marchantiidae</taxon>
        <taxon>Marchantiales</taxon>
        <taxon>Ricciaceae</taxon>
        <taxon>Riccia</taxon>
    </lineage>
</organism>
<dbReference type="AlphaFoldDB" id="A0ABD3I6C7"/>
<reference evidence="1 2" key="1">
    <citation type="submission" date="2024-09" db="EMBL/GenBank/DDBJ databases">
        <title>Chromosome-scale assembly of Riccia sorocarpa.</title>
        <authorList>
            <person name="Paukszto L."/>
        </authorList>
    </citation>
    <scope>NUCLEOTIDE SEQUENCE [LARGE SCALE GENOMIC DNA]</scope>
    <source>
        <strain evidence="1">LP-2024</strain>
        <tissue evidence="1">Aerial parts of the thallus</tissue>
    </source>
</reference>
<sequence length="192" mass="21697">MPAGLMVKAKSNALEVLRSGAKWQEFVLDREVTLTALEERMAFSLDIRSLPASKFDTNEGMSIERIPTMRVHKKEWRYELKAAMSNKTTAFVRNIKTTRLRLSSPPHCVQGEIPISVLESKDSYKAEDDCLALKPLWSVSRCGSVMIWCTTGKRLRSQTMSLSIRANLRPRCPRTFAFGYHSLLVLVTSSSV</sequence>
<comment type="caution">
    <text evidence="1">The sequence shown here is derived from an EMBL/GenBank/DDBJ whole genome shotgun (WGS) entry which is preliminary data.</text>
</comment>